<reference evidence="1 2" key="1">
    <citation type="submission" date="2019-02" db="EMBL/GenBank/DDBJ databases">
        <title>Deep-cultivation of Planctomycetes and their phenomic and genomic characterization uncovers novel biology.</title>
        <authorList>
            <person name="Wiegand S."/>
            <person name="Jogler M."/>
            <person name="Boedeker C."/>
            <person name="Pinto D."/>
            <person name="Vollmers J."/>
            <person name="Rivas-Marin E."/>
            <person name="Kohn T."/>
            <person name="Peeters S.H."/>
            <person name="Heuer A."/>
            <person name="Rast P."/>
            <person name="Oberbeckmann S."/>
            <person name="Bunk B."/>
            <person name="Jeske O."/>
            <person name="Meyerdierks A."/>
            <person name="Storesund J.E."/>
            <person name="Kallscheuer N."/>
            <person name="Luecker S."/>
            <person name="Lage O.M."/>
            <person name="Pohl T."/>
            <person name="Merkel B.J."/>
            <person name="Hornburger P."/>
            <person name="Mueller R.-W."/>
            <person name="Bruemmer F."/>
            <person name="Labrenz M."/>
            <person name="Spormann A.M."/>
            <person name="Op den Camp H."/>
            <person name="Overmann J."/>
            <person name="Amann R."/>
            <person name="Jetten M.S.M."/>
            <person name="Mascher T."/>
            <person name="Medema M.H."/>
            <person name="Devos D.P."/>
            <person name="Kaster A.-K."/>
            <person name="Ovreas L."/>
            <person name="Rohde M."/>
            <person name="Galperin M.Y."/>
            <person name="Jogler C."/>
        </authorList>
    </citation>
    <scope>NUCLEOTIDE SEQUENCE [LARGE SCALE GENOMIC DNA]</scope>
    <source>
        <strain evidence="1 2">ETA_A8</strain>
    </source>
</reference>
<proteinExistence type="predicted"/>
<dbReference type="EMBL" id="CP036274">
    <property type="protein sequence ID" value="QDU30218.1"/>
    <property type="molecule type" value="Genomic_DNA"/>
</dbReference>
<dbReference type="Proteomes" id="UP000315017">
    <property type="component" value="Chromosome"/>
</dbReference>
<evidence type="ECO:0000313" key="1">
    <source>
        <dbReference type="EMBL" id="QDU30218.1"/>
    </source>
</evidence>
<name>A0A517YJ12_9BACT</name>
<organism evidence="1 2">
    <name type="scientific">Anatilimnocola aggregata</name>
    <dbReference type="NCBI Taxonomy" id="2528021"/>
    <lineage>
        <taxon>Bacteria</taxon>
        <taxon>Pseudomonadati</taxon>
        <taxon>Planctomycetota</taxon>
        <taxon>Planctomycetia</taxon>
        <taxon>Pirellulales</taxon>
        <taxon>Pirellulaceae</taxon>
        <taxon>Anatilimnocola</taxon>
    </lineage>
</organism>
<sequence>MVLVLCAGCGTSLVKVEGEILLDGKPLPGASVMFVPQAGGRPASGKSDVASKFHLTTTNPNDGVAPGQYSISVVALDEKKIKPVAKGDPQLSESELYPSLIPARYNSFNTSGLNADVSAEQPRVKLELNSAP</sequence>
<dbReference type="AlphaFoldDB" id="A0A517YJ12"/>
<evidence type="ECO:0000313" key="2">
    <source>
        <dbReference type="Proteomes" id="UP000315017"/>
    </source>
</evidence>
<protein>
    <recommendedName>
        <fullName evidence="3">DUF2141 domain-containing protein</fullName>
    </recommendedName>
</protein>
<evidence type="ECO:0008006" key="3">
    <source>
        <dbReference type="Google" id="ProtNLM"/>
    </source>
</evidence>
<accession>A0A517YJ12</accession>
<dbReference type="KEGG" id="aagg:ETAA8_53370"/>
<keyword evidence="2" id="KW-1185">Reference proteome</keyword>
<gene>
    <name evidence="1" type="ORF">ETAA8_53370</name>
</gene>